<protein>
    <submittedName>
        <fullName evidence="5">t-SNARE coiled-coil homology domain-containing protein</fullName>
    </submittedName>
</protein>
<dbReference type="WBParaSite" id="HPBE_0002313601-mRNA-1">
    <property type="protein sequence ID" value="HPBE_0002313601-mRNA-1"/>
    <property type="gene ID" value="HPBE_0002313601"/>
</dbReference>
<accession>A0A183GKB8</accession>
<dbReference type="EMBL" id="UZAH01034711">
    <property type="protein sequence ID" value="VDP36794.1"/>
    <property type="molecule type" value="Genomic_DNA"/>
</dbReference>
<accession>A0A3P8DXD0</accession>
<proteinExistence type="predicted"/>
<feature type="compositionally biased region" description="Polar residues" evidence="2">
    <location>
        <begin position="137"/>
        <end position="151"/>
    </location>
</feature>
<feature type="coiled-coil region" evidence="1">
    <location>
        <begin position="304"/>
        <end position="338"/>
    </location>
</feature>
<organism evidence="4 5">
    <name type="scientific">Heligmosomoides polygyrus</name>
    <name type="common">Parasitic roundworm</name>
    <dbReference type="NCBI Taxonomy" id="6339"/>
    <lineage>
        <taxon>Eukaryota</taxon>
        <taxon>Metazoa</taxon>
        <taxon>Ecdysozoa</taxon>
        <taxon>Nematoda</taxon>
        <taxon>Chromadorea</taxon>
        <taxon>Rhabditida</taxon>
        <taxon>Rhabditina</taxon>
        <taxon>Rhabditomorpha</taxon>
        <taxon>Strongyloidea</taxon>
        <taxon>Heligmosomidae</taxon>
        <taxon>Heligmosomoides</taxon>
    </lineage>
</organism>
<feature type="compositionally biased region" description="Low complexity" evidence="2">
    <location>
        <begin position="189"/>
        <end position="203"/>
    </location>
</feature>
<name>A0A183GKB8_HELPZ</name>
<dbReference type="AlphaFoldDB" id="A0A183GKB8"/>
<evidence type="ECO:0000313" key="5">
    <source>
        <dbReference type="WBParaSite" id="HPBE_0002313601-mRNA-1"/>
    </source>
</evidence>
<evidence type="ECO:0000313" key="3">
    <source>
        <dbReference type="EMBL" id="VDP36794.1"/>
    </source>
</evidence>
<keyword evidence="1" id="KW-0175">Coiled coil</keyword>
<feature type="coiled-coil region" evidence="1">
    <location>
        <begin position="410"/>
        <end position="455"/>
    </location>
</feature>
<feature type="compositionally biased region" description="Basic and acidic residues" evidence="2">
    <location>
        <begin position="123"/>
        <end position="136"/>
    </location>
</feature>
<gene>
    <name evidence="3" type="ORF">HPBE_LOCUS23134</name>
</gene>
<evidence type="ECO:0000256" key="1">
    <source>
        <dbReference type="SAM" id="Coils"/>
    </source>
</evidence>
<feature type="region of interest" description="Disordered" evidence="2">
    <location>
        <begin position="36"/>
        <end position="55"/>
    </location>
</feature>
<evidence type="ECO:0000256" key="2">
    <source>
        <dbReference type="SAM" id="MobiDB-lite"/>
    </source>
</evidence>
<dbReference type="OrthoDB" id="5804550at2759"/>
<reference evidence="5" key="2">
    <citation type="submission" date="2019-09" db="UniProtKB">
        <authorList>
            <consortium name="WormBaseParasite"/>
        </authorList>
    </citation>
    <scope>IDENTIFICATION</scope>
</reference>
<reference evidence="3 4" key="1">
    <citation type="submission" date="2018-11" db="EMBL/GenBank/DDBJ databases">
        <authorList>
            <consortium name="Pathogen Informatics"/>
        </authorList>
    </citation>
    <scope>NUCLEOTIDE SEQUENCE [LARGE SCALE GENOMIC DNA]</scope>
</reference>
<keyword evidence="4" id="KW-1185">Reference proteome</keyword>
<dbReference type="Proteomes" id="UP000050761">
    <property type="component" value="Unassembled WGS sequence"/>
</dbReference>
<sequence length="562" mass="64116">MIAPGSSGQSTSGGSYSVREIIERYESEEDDFLRELEDMRASLPHSEQEEEVPQDPAPILSVLCSLVDEIGSLRTENRRLKTRLVPPPSRSKNVVQRVSAIFDSHTSIFPRLRRAAHAEIRTGARERLSTPPRKDTLTTSSISTDFSQASSRIIRGPPLVQPELTDSDIDDYPVERRNRRTAARRCDMSLSECTSPSSASSSRDPSEAMTSSRSSFLELIGFRKRNVGTSSTSLLPATKPILKKRKRRVSEDENSGLYANIVSYYPIEDSDDSDNLRTKRKATSFLNVNKNFDNPENLLRVERETRLRHDKENLEAEIEELKMRNQRLVEQLREKSAQFSKLQFHAHRLDEQIESLSQRCVLNAALDKLTLDERFLRGSLAAMEKVGLDRIGISYTHLALTLPVQIEDCIRRFQHQVQSAKLDAANVQQKTMNNIAQERNAHQACLERLEELQRENFALMQSRYLESGCDDSVWQRKIDALPAYETLYVFTQHAVRKYSDLRWSLLDREREVGRAELDLIATQSSLLVTHAQVRKTRSSNEALGMSGCHRTPFFFGLINNYL</sequence>
<feature type="region of interest" description="Disordered" evidence="2">
    <location>
        <begin position="123"/>
        <end position="210"/>
    </location>
</feature>
<evidence type="ECO:0000313" key="4">
    <source>
        <dbReference type="Proteomes" id="UP000050761"/>
    </source>
</evidence>